<keyword evidence="1" id="KW-0812">Transmembrane</keyword>
<accession>A0ABZ2CAA6</accession>
<dbReference type="Gene3D" id="3.30.10.20">
    <property type="match status" value="1"/>
</dbReference>
<name>A0ABZ2CAA6_9BACI</name>
<feature type="transmembrane region" description="Helical" evidence="1">
    <location>
        <begin position="72"/>
        <end position="99"/>
    </location>
</feature>
<dbReference type="PROSITE" id="PS51178">
    <property type="entry name" value="PASTA"/>
    <property type="match status" value="1"/>
</dbReference>
<feature type="transmembrane region" description="Helical" evidence="1">
    <location>
        <begin position="44"/>
        <end position="60"/>
    </location>
</feature>
<dbReference type="Pfam" id="PF03793">
    <property type="entry name" value="PASTA"/>
    <property type="match status" value="1"/>
</dbReference>
<evidence type="ECO:0000313" key="4">
    <source>
        <dbReference type="Proteomes" id="UP001357223"/>
    </source>
</evidence>
<evidence type="ECO:0000313" key="3">
    <source>
        <dbReference type="EMBL" id="WVX80664.1"/>
    </source>
</evidence>
<keyword evidence="1" id="KW-0472">Membrane</keyword>
<dbReference type="EMBL" id="CP137640">
    <property type="protein sequence ID" value="WVX80664.1"/>
    <property type="molecule type" value="Genomic_DNA"/>
</dbReference>
<proteinExistence type="predicted"/>
<dbReference type="InterPro" id="IPR005543">
    <property type="entry name" value="PASTA_dom"/>
</dbReference>
<keyword evidence="4" id="KW-1185">Reference proteome</keyword>
<organism evidence="3 4">
    <name type="scientific">Niallia oryzisoli</name>
    <dbReference type="NCBI Taxonomy" id="1737571"/>
    <lineage>
        <taxon>Bacteria</taxon>
        <taxon>Bacillati</taxon>
        <taxon>Bacillota</taxon>
        <taxon>Bacilli</taxon>
        <taxon>Bacillales</taxon>
        <taxon>Bacillaceae</taxon>
        <taxon>Niallia</taxon>
    </lineage>
</organism>
<feature type="domain" description="PASTA" evidence="2">
    <location>
        <begin position="130"/>
        <end position="197"/>
    </location>
</feature>
<protein>
    <submittedName>
        <fullName evidence="3">PASTA domain-containing protein</fullName>
    </submittedName>
</protein>
<feature type="transmembrane region" description="Helical" evidence="1">
    <location>
        <begin position="20"/>
        <end position="38"/>
    </location>
</feature>
<evidence type="ECO:0000256" key="1">
    <source>
        <dbReference type="SAM" id="Phobius"/>
    </source>
</evidence>
<dbReference type="Proteomes" id="UP001357223">
    <property type="component" value="Chromosome"/>
</dbReference>
<dbReference type="SMART" id="SM00740">
    <property type="entry name" value="PASTA"/>
    <property type="match status" value="1"/>
</dbReference>
<reference evidence="3 4" key="1">
    <citation type="submission" date="2023-10" db="EMBL/GenBank/DDBJ databases">
        <title>Niallia locisalis sp.nov. isolated from a salt pond sample.</title>
        <authorList>
            <person name="Li X.-J."/>
            <person name="Dong L."/>
        </authorList>
    </citation>
    <scope>NUCLEOTIDE SEQUENCE [LARGE SCALE GENOMIC DNA]</scope>
    <source>
        <strain evidence="3 4">DSM 29761</strain>
    </source>
</reference>
<dbReference type="CDD" id="cd06577">
    <property type="entry name" value="PASTA_pknB"/>
    <property type="match status" value="1"/>
</dbReference>
<evidence type="ECO:0000259" key="2">
    <source>
        <dbReference type="PROSITE" id="PS51178"/>
    </source>
</evidence>
<dbReference type="RefSeq" id="WP_338449595.1">
    <property type="nucleotide sequence ID" value="NZ_CP137640.1"/>
</dbReference>
<keyword evidence="1" id="KW-1133">Transmembrane helix</keyword>
<gene>
    <name evidence="3" type="ORF">R4Z09_26035</name>
</gene>
<sequence>METNTEKESRTILVETKSNGSAVTALVLGIIGVVVGFIPYIGWFMIPVWLLAIIFGFIGMRKKFRRKMAVTGLALGILGAVYKIGFWIVAAGGLFAAIAGNGSATETDNTAAESTPIVETAGTEESEQKDAEKIEVPFVEGEDVETTESILTEKGFTIGEIIEMDHKEIPKGEVIETKPAYGELATSETPIDIYVSGGTAEELTLENMETREVKDVIDGRKDQIFVFVYFNAESQLQQIDEGEENLLVNLNSNLAKFNENDIEVIGIIDESTEFTVKEKLMAQGFDIPFYLNTDEAYNQIHDFFFTPDINVQNGAGEIITENLSGESFFFDEITVDDVVNEILDKAR</sequence>